<organism evidence="1 2">
    <name type="scientific">Coprinopsis cinerea (strain Okayama-7 / 130 / ATCC MYA-4618 / FGSC 9003)</name>
    <name type="common">Inky cap fungus</name>
    <name type="synonym">Hormographiella aspergillata</name>
    <dbReference type="NCBI Taxonomy" id="240176"/>
    <lineage>
        <taxon>Eukaryota</taxon>
        <taxon>Fungi</taxon>
        <taxon>Dikarya</taxon>
        <taxon>Basidiomycota</taxon>
        <taxon>Agaricomycotina</taxon>
        <taxon>Agaricomycetes</taxon>
        <taxon>Agaricomycetidae</taxon>
        <taxon>Agaricales</taxon>
        <taxon>Agaricineae</taxon>
        <taxon>Psathyrellaceae</taxon>
        <taxon>Coprinopsis</taxon>
    </lineage>
</organism>
<dbReference type="KEGG" id="cci:CC1G_13252"/>
<dbReference type="Proteomes" id="UP000001861">
    <property type="component" value="Unassembled WGS sequence"/>
</dbReference>
<evidence type="ECO:0000313" key="2">
    <source>
        <dbReference type="Proteomes" id="UP000001861"/>
    </source>
</evidence>
<dbReference type="InParanoid" id="A8PI59"/>
<reference evidence="1 2" key="1">
    <citation type="journal article" date="2010" name="Proc. Natl. Acad. Sci. U.S.A.">
        <title>Insights into evolution of multicellular fungi from the assembled chromosomes of the mushroom Coprinopsis cinerea (Coprinus cinereus).</title>
        <authorList>
            <person name="Stajich J.E."/>
            <person name="Wilke S.K."/>
            <person name="Ahren D."/>
            <person name="Au C.H."/>
            <person name="Birren B.W."/>
            <person name="Borodovsky M."/>
            <person name="Burns C."/>
            <person name="Canback B."/>
            <person name="Casselton L.A."/>
            <person name="Cheng C.K."/>
            <person name="Deng J."/>
            <person name="Dietrich F.S."/>
            <person name="Fargo D.C."/>
            <person name="Farman M.L."/>
            <person name="Gathman A.C."/>
            <person name="Goldberg J."/>
            <person name="Guigo R."/>
            <person name="Hoegger P.J."/>
            <person name="Hooker J.B."/>
            <person name="Huggins A."/>
            <person name="James T.Y."/>
            <person name="Kamada T."/>
            <person name="Kilaru S."/>
            <person name="Kodira C."/>
            <person name="Kues U."/>
            <person name="Kupfer D."/>
            <person name="Kwan H.S."/>
            <person name="Lomsadze A."/>
            <person name="Li W."/>
            <person name="Lilly W.W."/>
            <person name="Ma L.J."/>
            <person name="Mackey A.J."/>
            <person name="Manning G."/>
            <person name="Martin F."/>
            <person name="Muraguchi H."/>
            <person name="Natvig D.O."/>
            <person name="Palmerini H."/>
            <person name="Ramesh M.A."/>
            <person name="Rehmeyer C.J."/>
            <person name="Roe B.A."/>
            <person name="Shenoy N."/>
            <person name="Stanke M."/>
            <person name="Ter-Hovhannisyan V."/>
            <person name="Tunlid A."/>
            <person name="Velagapudi R."/>
            <person name="Vision T.J."/>
            <person name="Zeng Q."/>
            <person name="Zolan M.E."/>
            <person name="Pukkila P.J."/>
        </authorList>
    </citation>
    <scope>NUCLEOTIDE SEQUENCE [LARGE SCALE GENOMIC DNA]</scope>
    <source>
        <strain evidence="2">Okayama-7 / 130 / ATCC MYA-4618 / FGSC 9003</strain>
    </source>
</reference>
<dbReference type="VEuPathDB" id="FungiDB:CC1G_13252"/>
<evidence type="ECO:0000313" key="1">
    <source>
        <dbReference type="EMBL" id="EAU80297.2"/>
    </source>
</evidence>
<dbReference type="HOGENOM" id="CLU_1844988_0_0_1"/>
<keyword evidence="2" id="KW-1185">Reference proteome</keyword>
<dbReference type="AlphaFoldDB" id="A8PI59"/>
<accession>A8PI59</accession>
<dbReference type="OrthoDB" id="432970at2759"/>
<protein>
    <submittedName>
        <fullName evidence="1">Uncharacterized protein</fullName>
    </submittedName>
</protein>
<dbReference type="RefSeq" id="XP_001841520.2">
    <property type="nucleotide sequence ID" value="XM_001841468.2"/>
</dbReference>
<dbReference type="GeneID" id="6018226"/>
<name>A8PI59_COPC7</name>
<sequence>MLGLNFRHGAMTASYPGDPVLCQNSRISPGSSRERAKVDDWDRVHKHECKVLEVDQDALRNEGLWVPHRSRHIHLLAIQRQMNALKDSNFIEKATLCIMHHAGVNAMASKDFIYVLRSFASETDTTLSLEKYRRKAAKR</sequence>
<proteinExistence type="predicted"/>
<dbReference type="EMBL" id="AACS02000023">
    <property type="protein sequence ID" value="EAU80297.2"/>
    <property type="molecule type" value="Genomic_DNA"/>
</dbReference>
<comment type="caution">
    <text evidence="1">The sequence shown here is derived from an EMBL/GenBank/DDBJ whole genome shotgun (WGS) entry which is preliminary data.</text>
</comment>
<gene>
    <name evidence="1" type="ORF">CC1G_13252</name>
</gene>